<feature type="region of interest" description="Disordered" evidence="1">
    <location>
        <begin position="358"/>
        <end position="572"/>
    </location>
</feature>
<feature type="region of interest" description="Disordered" evidence="1">
    <location>
        <begin position="645"/>
        <end position="668"/>
    </location>
</feature>
<dbReference type="EMBL" id="JALJOQ010000002">
    <property type="protein sequence ID" value="KAK9813921.1"/>
    <property type="molecule type" value="Genomic_DNA"/>
</dbReference>
<feature type="compositionally biased region" description="Low complexity" evidence="1">
    <location>
        <begin position="507"/>
        <end position="518"/>
    </location>
</feature>
<dbReference type="Proteomes" id="UP001465755">
    <property type="component" value="Unassembled WGS sequence"/>
</dbReference>
<feature type="compositionally biased region" description="Polar residues" evidence="1">
    <location>
        <begin position="258"/>
        <end position="270"/>
    </location>
</feature>
<dbReference type="PANTHER" id="PTHR23172">
    <property type="entry name" value="AUXILIN/CYCLIN G-ASSOCIATED KINASE-RELATED"/>
    <property type="match status" value="1"/>
</dbReference>
<dbReference type="SUPFAM" id="SSF46565">
    <property type="entry name" value="Chaperone J-domain"/>
    <property type="match status" value="1"/>
</dbReference>
<dbReference type="InterPro" id="IPR036869">
    <property type="entry name" value="J_dom_sf"/>
</dbReference>
<protein>
    <submittedName>
        <fullName evidence="2">Uncharacterized protein</fullName>
    </submittedName>
</protein>
<feature type="compositionally biased region" description="Polar residues" evidence="1">
    <location>
        <begin position="28"/>
        <end position="44"/>
    </location>
</feature>
<reference evidence="2 3" key="1">
    <citation type="journal article" date="2024" name="Nat. Commun.">
        <title>Phylogenomics reveals the evolutionary origins of lichenization in chlorophyte algae.</title>
        <authorList>
            <person name="Puginier C."/>
            <person name="Libourel C."/>
            <person name="Otte J."/>
            <person name="Skaloud P."/>
            <person name="Haon M."/>
            <person name="Grisel S."/>
            <person name="Petersen M."/>
            <person name="Berrin J.G."/>
            <person name="Delaux P.M."/>
            <person name="Dal Grande F."/>
            <person name="Keller J."/>
        </authorList>
    </citation>
    <scope>NUCLEOTIDE SEQUENCE [LARGE SCALE GENOMIC DNA]</scope>
    <source>
        <strain evidence="2 3">SAG 2036</strain>
    </source>
</reference>
<evidence type="ECO:0000313" key="2">
    <source>
        <dbReference type="EMBL" id="KAK9813921.1"/>
    </source>
</evidence>
<feature type="compositionally biased region" description="Pro residues" evidence="1">
    <location>
        <begin position="476"/>
        <end position="494"/>
    </location>
</feature>
<accession>A0AAW1PWW7</accession>
<organism evidence="2 3">
    <name type="scientific">Symbiochloris irregularis</name>
    <dbReference type="NCBI Taxonomy" id="706552"/>
    <lineage>
        <taxon>Eukaryota</taxon>
        <taxon>Viridiplantae</taxon>
        <taxon>Chlorophyta</taxon>
        <taxon>core chlorophytes</taxon>
        <taxon>Trebouxiophyceae</taxon>
        <taxon>Trebouxiales</taxon>
        <taxon>Trebouxiaceae</taxon>
        <taxon>Symbiochloris</taxon>
    </lineage>
</organism>
<feature type="region of interest" description="Disordered" evidence="1">
    <location>
        <begin position="1"/>
        <end position="329"/>
    </location>
</feature>
<evidence type="ECO:0000256" key="1">
    <source>
        <dbReference type="SAM" id="MobiDB-lite"/>
    </source>
</evidence>
<feature type="compositionally biased region" description="Low complexity" evidence="1">
    <location>
        <begin position="543"/>
        <end position="553"/>
    </location>
</feature>
<dbReference type="GO" id="GO:0030276">
    <property type="term" value="F:clathrin binding"/>
    <property type="evidence" value="ECO:0007669"/>
    <property type="project" value="TreeGrafter"/>
</dbReference>
<proteinExistence type="predicted"/>
<dbReference type="GO" id="GO:0005737">
    <property type="term" value="C:cytoplasm"/>
    <property type="evidence" value="ECO:0007669"/>
    <property type="project" value="TreeGrafter"/>
</dbReference>
<keyword evidence="3" id="KW-1185">Reference proteome</keyword>
<name>A0AAW1PWW7_9CHLO</name>
<feature type="compositionally biased region" description="Polar residues" evidence="1">
    <location>
        <begin position="99"/>
        <end position="115"/>
    </location>
</feature>
<dbReference type="Gene3D" id="1.10.287.110">
    <property type="entry name" value="DnaJ domain"/>
    <property type="match status" value="1"/>
</dbReference>
<feature type="compositionally biased region" description="Basic and acidic residues" evidence="1">
    <location>
        <begin position="410"/>
        <end position="427"/>
    </location>
</feature>
<dbReference type="AlphaFoldDB" id="A0AAW1PWW7"/>
<feature type="compositionally biased region" description="Low complexity" evidence="1">
    <location>
        <begin position="18"/>
        <end position="27"/>
    </location>
</feature>
<feature type="compositionally biased region" description="Low complexity" evidence="1">
    <location>
        <begin position="443"/>
        <end position="460"/>
    </location>
</feature>
<dbReference type="GO" id="GO:0072318">
    <property type="term" value="P:clathrin coat disassembly"/>
    <property type="evidence" value="ECO:0007669"/>
    <property type="project" value="TreeGrafter"/>
</dbReference>
<dbReference type="GO" id="GO:0031982">
    <property type="term" value="C:vesicle"/>
    <property type="evidence" value="ECO:0007669"/>
    <property type="project" value="TreeGrafter"/>
</dbReference>
<sequence length="768" mass="80654">MKDMKGKAAQQPPNEFGKAPAAAPKAPQSNFVPEATMTNSQPHTQRPVEAAGVSSTRKPAQLPSPSPSKDPFAGSDFGSLLGDGNFSKPGRPMRANLKATATPQGGSVNDWTIDTQSAASDAFRDDASMSAAASVTSQQSAAQLAAQPDPFEQMGSSELLARSAPGASADPFDLFGAQPAASAHAAAQPGHPGLLQGFGGLSPDMLSSPEASYSAQAGDPFAAEPFFSVSPGSQPAAVQQAASAASAQPRRPEAPGNYFSSSRDQVASNRGESRVGGGKSSSNWTSYDVEPSAPRVPRRREANEEATADGGAERANSFSEPEGEPVHFHDWAARIEEMPPERAASTLNALSEPDRLKVQRILDEKSVERTSHRGRTSPPSVEIPPQRNRRSEAVSRSSAASPTSYPDSPRSFEDNSRQAEAISRDVHAALSSPKKSREMSGHASAFSSPTISPTASASTSRKSLSEMGRPQQSTSSPPPAPSMATPSAPPPPAAQPDADFLGFSDGPAQPSHSHAAAPDLMGGMQPPGTSAGIFSSSPPKPQQPAQQRATAPADELDIFASPKAGAAPAASAYRDPADIFSTAAPASRGQQTGAGVGMMMDFGDEAGADSEVSFAAVGDVDVEGEPELRKELRAQRLARTRARMQEQLKEKQERDAREAAQQVEKGDLRSQLRPRIDAWQAGKKDNIRALLASLDTIMWEGSGWTKPGMADLVDKGKVKRAYMRANLIVHPDKVAQKGGTTEQVVIADMAFDALKMAWAKFEAGELRS</sequence>
<feature type="compositionally biased region" description="Basic and acidic residues" evidence="1">
    <location>
        <begin position="358"/>
        <end position="371"/>
    </location>
</feature>
<feature type="compositionally biased region" description="Low complexity" evidence="1">
    <location>
        <begin position="560"/>
        <end position="572"/>
    </location>
</feature>
<dbReference type="GO" id="GO:0072583">
    <property type="term" value="P:clathrin-dependent endocytosis"/>
    <property type="evidence" value="ECO:0007669"/>
    <property type="project" value="TreeGrafter"/>
</dbReference>
<dbReference type="PANTHER" id="PTHR23172:SF19">
    <property type="entry name" value="J DOMAIN-CONTAINING PROTEIN"/>
    <property type="match status" value="1"/>
</dbReference>
<feature type="compositionally biased region" description="Low complexity" evidence="1">
    <location>
        <begin position="176"/>
        <end position="193"/>
    </location>
</feature>
<feature type="compositionally biased region" description="Low complexity" evidence="1">
    <location>
        <begin position="230"/>
        <end position="249"/>
    </location>
</feature>
<feature type="compositionally biased region" description="Low complexity" evidence="1">
    <location>
        <begin position="128"/>
        <end position="147"/>
    </location>
</feature>
<evidence type="ECO:0000313" key="3">
    <source>
        <dbReference type="Proteomes" id="UP001465755"/>
    </source>
</evidence>
<gene>
    <name evidence="2" type="ORF">WJX73_004880</name>
</gene>
<comment type="caution">
    <text evidence="2">The sequence shown here is derived from an EMBL/GenBank/DDBJ whole genome shotgun (WGS) entry which is preliminary data.</text>
</comment>